<evidence type="ECO:0000256" key="3">
    <source>
        <dbReference type="ARBA" id="ARBA00022989"/>
    </source>
</evidence>
<feature type="transmembrane region" description="Helical" evidence="5">
    <location>
        <begin position="281"/>
        <end position="298"/>
    </location>
</feature>
<dbReference type="AlphaFoldDB" id="A0A1E4TQP7"/>
<feature type="transmembrane region" description="Helical" evidence="5">
    <location>
        <begin position="123"/>
        <end position="146"/>
    </location>
</feature>
<organism evidence="6 7">
    <name type="scientific">Pachysolen tannophilus NRRL Y-2460</name>
    <dbReference type="NCBI Taxonomy" id="669874"/>
    <lineage>
        <taxon>Eukaryota</taxon>
        <taxon>Fungi</taxon>
        <taxon>Dikarya</taxon>
        <taxon>Ascomycota</taxon>
        <taxon>Saccharomycotina</taxon>
        <taxon>Pichiomycetes</taxon>
        <taxon>Pachysolenaceae</taxon>
        <taxon>Pachysolen</taxon>
    </lineage>
</organism>
<feature type="transmembrane region" description="Helical" evidence="5">
    <location>
        <begin position="388"/>
        <end position="407"/>
    </location>
</feature>
<keyword evidence="3 5" id="KW-1133">Transmembrane helix</keyword>
<dbReference type="EMBL" id="KV454016">
    <property type="protein sequence ID" value="ODV94039.1"/>
    <property type="molecule type" value="Genomic_DNA"/>
</dbReference>
<comment type="subcellular location">
    <subcellularLocation>
        <location evidence="1">Membrane</location>
        <topology evidence="1">Multi-pass membrane protein</topology>
    </subcellularLocation>
</comment>
<evidence type="ECO:0000256" key="4">
    <source>
        <dbReference type="ARBA" id="ARBA00023136"/>
    </source>
</evidence>
<evidence type="ECO:0000256" key="5">
    <source>
        <dbReference type="SAM" id="Phobius"/>
    </source>
</evidence>
<sequence>MVNAIVDILKGICLGFKLSLPHIFHCYVETAIGVVLTLMLLYGVNEIIKLTTIDFPASVCLMLINFGFLLCCVKVLGKKKTNKIVSIIEIPASFSLRWINIFFTPSFVTLPLSDKITAKEAFIIAAVFVIGFMVMLAFMAYVCVFLQRLLGLHKTDYMDNMHARNLQQSESEKPEGSIDSFSIEENEILPLGSSAVQEVSASASASASWEDPIRKSVEMLRNSSDNKTEISHRETLTQYVHSLPDRSKAVSLFITTYVDWIMYFILFITGIPIYFACDYALPLHLSIGVLMFFCAMLISPKWRRFFHPILVSVSLVLLIYYIFIVIKRDGFMDTLDDYKTGRTYLYLFNTEEGTTWPGAGDVLTSLMDVAIVSLSLPMFQYRQDLKKHFFVLLPPILVCSFGTFFIYPPLCYHIGISSKNSLGFVGRSVTLALGTPLVTALDGSIPLMAVCTIVSGILGVLCGDQMLGKYFLRIRPDDYVTRGISLGVNCGAISTAHLLNTDPRAAAMSSLSFVLFGTIMVILAAITPLAKVIQSWAGLDS</sequence>
<feature type="transmembrane region" description="Helical" evidence="5">
    <location>
        <begin position="445"/>
        <end position="467"/>
    </location>
</feature>
<keyword evidence="4 5" id="KW-0472">Membrane</keyword>
<evidence type="ECO:0000313" key="6">
    <source>
        <dbReference type="EMBL" id="ODV94039.1"/>
    </source>
</evidence>
<name>A0A1E4TQP7_PACTA</name>
<feature type="transmembrane region" description="Helical" evidence="5">
    <location>
        <begin position="505"/>
        <end position="526"/>
    </location>
</feature>
<feature type="transmembrane region" description="Helical" evidence="5">
    <location>
        <begin position="24"/>
        <end position="43"/>
    </location>
</feature>
<keyword evidence="7" id="KW-1185">Reference proteome</keyword>
<feature type="transmembrane region" description="Helical" evidence="5">
    <location>
        <begin position="356"/>
        <end position="376"/>
    </location>
</feature>
<accession>A0A1E4TQP7</accession>
<feature type="transmembrane region" description="Helical" evidence="5">
    <location>
        <begin position="84"/>
        <end position="103"/>
    </location>
</feature>
<feature type="transmembrane region" description="Helical" evidence="5">
    <location>
        <begin position="55"/>
        <end position="77"/>
    </location>
</feature>
<dbReference type="Pfam" id="PF04172">
    <property type="entry name" value="LrgB"/>
    <property type="match status" value="1"/>
</dbReference>
<evidence type="ECO:0000313" key="7">
    <source>
        <dbReference type="Proteomes" id="UP000094236"/>
    </source>
</evidence>
<dbReference type="GO" id="GO:0016020">
    <property type="term" value="C:membrane"/>
    <property type="evidence" value="ECO:0007669"/>
    <property type="project" value="UniProtKB-SubCell"/>
</dbReference>
<keyword evidence="2 5" id="KW-0812">Transmembrane</keyword>
<evidence type="ECO:0000256" key="1">
    <source>
        <dbReference type="ARBA" id="ARBA00004141"/>
    </source>
</evidence>
<dbReference type="PANTHER" id="PTHR30249">
    <property type="entry name" value="PUTATIVE SEROTONIN TRANSPORTER"/>
    <property type="match status" value="1"/>
</dbReference>
<protein>
    <recommendedName>
        <fullName evidence="8">LrgB-like protein</fullName>
    </recommendedName>
</protein>
<reference evidence="7" key="1">
    <citation type="submission" date="2016-05" db="EMBL/GenBank/DDBJ databases">
        <title>Comparative genomics of biotechnologically important yeasts.</title>
        <authorList>
            <consortium name="DOE Joint Genome Institute"/>
            <person name="Riley R."/>
            <person name="Haridas S."/>
            <person name="Wolfe K.H."/>
            <person name="Lopes M.R."/>
            <person name="Hittinger C.T."/>
            <person name="Goker M."/>
            <person name="Salamov A."/>
            <person name="Wisecaver J."/>
            <person name="Long T.M."/>
            <person name="Aerts A.L."/>
            <person name="Barry K."/>
            <person name="Choi C."/>
            <person name="Clum A."/>
            <person name="Coughlan A.Y."/>
            <person name="Deshpande S."/>
            <person name="Douglass A.P."/>
            <person name="Hanson S.J."/>
            <person name="Klenk H.-P."/>
            <person name="Labutti K."/>
            <person name="Lapidus A."/>
            <person name="Lindquist E."/>
            <person name="Lipzen A."/>
            <person name="Meier-Kolthoff J.P."/>
            <person name="Ohm R.A."/>
            <person name="Otillar R.P."/>
            <person name="Pangilinan J."/>
            <person name="Peng Y."/>
            <person name="Rokas A."/>
            <person name="Rosa C.A."/>
            <person name="Scheuner C."/>
            <person name="Sibirny A.A."/>
            <person name="Slot J.C."/>
            <person name="Stielow J.B."/>
            <person name="Sun H."/>
            <person name="Kurtzman C.P."/>
            <person name="Blackwell M."/>
            <person name="Grigoriev I.V."/>
            <person name="Jeffries T.W."/>
        </authorList>
    </citation>
    <scope>NUCLEOTIDE SEQUENCE [LARGE SCALE GENOMIC DNA]</scope>
    <source>
        <strain evidence="7">NRRL Y-2460</strain>
    </source>
</reference>
<dbReference type="PANTHER" id="PTHR30249:SF0">
    <property type="entry name" value="PLASTIDAL GLYCOLATE_GLYCERATE TRANSLOCATOR 1, CHLOROPLASTIC"/>
    <property type="match status" value="1"/>
</dbReference>
<dbReference type="OrthoDB" id="2502820at2759"/>
<evidence type="ECO:0000256" key="2">
    <source>
        <dbReference type="ARBA" id="ARBA00022692"/>
    </source>
</evidence>
<dbReference type="InterPro" id="IPR007300">
    <property type="entry name" value="CidB/LrgB"/>
</dbReference>
<feature type="transmembrane region" description="Helical" evidence="5">
    <location>
        <begin position="252"/>
        <end position="275"/>
    </location>
</feature>
<proteinExistence type="predicted"/>
<feature type="transmembrane region" description="Helical" evidence="5">
    <location>
        <begin position="305"/>
        <end position="326"/>
    </location>
</feature>
<gene>
    <name evidence="6" type="ORF">PACTADRAFT_70410</name>
</gene>
<evidence type="ECO:0008006" key="8">
    <source>
        <dbReference type="Google" id="ProtNLM"/>
    </source>
</evidence>
<dbReference type="Proteomes" id="UP000094236">
    <property type="component" value="Unassembled WGS sequence"/>
</dbReference>